<dbReference type="AlphaFoldDB" id="A0A7D9H1T2"/>
<organism evidence="3 4">
    <name type="scientific">Dekkera bruxellensis</name>
    <name type="common">Brettanomyces custersii</name>
    <dbReference type="NCBI Taxonomy" id="5007"/>
    <lineage>
        <taxon>Eukaryota</taxon>
        <taxon>Fungi</taxon>
        <taxon>Dikarya</taxon>
        <taxon>Ascomycota</taxon>
        <taxon>Saccharomycotina</taxon>
        <taxon>Pichiomycetes</taxon>
        <taxon>Pichiales</taxon>
        <taxon>Pichiaceae</taxon>
        <taxon>Brettanomyces</taxon>
    </lineage>
</organism>
<dbReference type="InterPro" id="IPR016158">
    <property type="entry name" value="Cullin_homology"/>
</dbReference>
<evidence type="ECO:0000259" key="2">
    <source>
        <dbReference type="PROSITE" id="PS50069"/>
    </source>
</evidence>
<protein>
    <submittedName>
        <fullName evidence="3">DEBR0S2_19944g1_1</fullName>
    </submittedName>
</protein>
<dbReference type="Proteomes" id="UP000478008">
    <property type="component" value="Unassembled WGS sequence"/>
</dbReference>
<dbReference type="EMBL" id="CABFWN010000002">
    <property type="protein sequence ID" value="VUG17944.1"/>
    <property type="molecule type" value="Genomic_DNA"/>
</dbReference>
<evidence type="ECO:0000313" key="4">
    <source>
        <dbReference type="Proteomes" id="UP000478008"/>
    </source>
</evidence>
<proteinExistence type="inferred from homology"/>
<dbReference type="SUPFAM" id="SSF75632">
    <property type="entry name" value="Cullin homology domain"/>
    <property type="match status" value="1"/>
</dbReference>
<feature type="domain" description="Cullin family profile" evidence="2">
    <location>
        <begin position="457"/>
        <end position="705"/>
    </location>
</feature>
<name>A0A7D9H1T2_DEKBR</name>
<dbReference type="InterPro" id="IPR036317">
    <property type="entry name" value="Cullin_homology_sf"/>
</dbReference>
<keyword evidence="4" id="KW-1185">Reference proteome</keyword>
<reference evidence="3 4" key="1">
    <citation type="submission" date="2019-07" db="EMBL/GenBank/DDBJ databases">
        <authorList>
            <person name="Friedrich A."/>
            <person name="Schacherer J."/>
        </authorList>
    </citation>
    <scope>NUCLEOTIDE SEQUENCE [LARGE SCALE GENOMIC DNA]</scope>
</reference>
<evidence type="ECO:0000256" key="1">
    <source>
        <dbReference type="PROSITE-ProRule" id="PRU00330"/>
    </source>
</evidence>
<dbReference type="PROSITE" id="PS50069">
    <property type="entry name" value="CULLIN_2"/>
    <property type="match status" value="1"/>
</dbReference>
<dbReference type="Pfam" id="PF26557">
    <property type="entry name" value="Cullin_AB"/>
    <property type="match status" value="1"/>
</dbReference>
<sequence>MSTILRNLEDFLGKDSTPLVETSLNLEPNLVDEQVIVADADLDKSDDEDEQIRNYRERLKRHDQIEDGHKRRRHNIDIHDHMIDSQNMLLRVLSMILHGKKEYELPCSVAYIYNISESLRHNSSFASMMYQKEDEIFDTEIASILRERNSMRDKEVIKEFIKSFTDWLAILRRLQIVFTIFDESPNFRTHEEKRRIIPFWITKFGRVVLEPLFNSDSDSSDKHFMENGLMKCFLQFFVTTYTFYDPPSEQMNEDYTLVNDFFDILKVISDNTKHTKPLNLTSLFKHAAAMFVKEFDNTYEEPSQFVSRLKFLLLKLRDFKDMICVEMRMHIDPLLCSICKGCLTSNFAKQNFLEIIFEDVIEFRFQVEFVYSVQEKYRLNLHAWESTKSFIEKKLTIMIIRQKRETRTLKLYSAGQVMADLINFSKNLEDILAKYVRMSSVALVIQNVLKRTNSENFVAEALARYMHHELINVFNAAEESSEDKDLSISLRNSEVEKLSLHCSMIFSMIPGKRNLVTAIYENILRKELLYGSIIMPTRLKNDCIELVREEFAVRCMGEKFSLNVNNSLLIMIHDLQKSNLELYKFVSQSKSQFKANFCCLKKEDWTKELPGEFVQLPNELTDVACRYQKSLNKQNFEWYYQLQRVTLNVLFNENDSHSLKEIECSSYQAAIFLAFQNRYVISLKELQSITKMELQFLEENLKLLVGKRMLLCHTKNKTYEINSKFMSDKKVIKLHNYINKKKKFQLTRTGIERDDFEMMHMRITCFITRKLKANSPIEYLKLVEDILHYLVESNVNFKQILTCYDTDIHAFIKKILDELTGEVYIRRVNENYYEYVP</sequence>
<dbReference type="InterPro" id="IPR059120">
    <property type="entry name" value="Cullin-like_AB"/>
</dbReference>
<evidence type="ECO:0000313" key="3">
    <source>
        <dbReference type="EMBL" id="VUG17944.1"/>
    </source>
</evidence>
<accession>A0A7D9H1T2</accession>
<dbReference type="Gene3D" id="3.30.230.130">
    <property type="entry name" value="Cullin, Chain C, Domain 2"/>
    <property type="match status" value="1"/>
</dbReference>
<gene>
    <name evidence="3" type="ORF">DEBR0S2_19944G</name>
</gene>
<comment type="similarity">
    <text evidence="1">Belongs to the cullin family.</text>
</comment>